<organism evidence="2 3">
    <name type="scientific">Haloarchaeobius litoreus</name>
    <dbReference type="NCBI Taxonomy" id="755306"/>
    <lineage>
        <taxon>Archaea</taxon>
        <taxon>Methanobacteriati</taxon>
        <taxon>Methanobacteriota</taxon>
        <taxon>Stenosarchaea group</taxon>
        <taxon>Halobacteria</taxon>
        <taxon>Halobacteriales</taxon>
        <taxon>Halorubellaceae</taxon>
        <taxon>Haloarchaeobius</taxon>
    </lineage>
</organism>
<feature type="transmembrane region" description="Helical" evidence="1">
    <location>
        <begin position="33"/>
        <end position="54"/>
    </location>
</feature>
<name>A0ABD6DQL4_9EURY</name>
<proteinExistence type="predicted"/>
<sequence length="338" mass="37302">MTDETDFSTANTMRERSGKSRTKLWLLLRANRLVVSSVLTCAVFVAFVIAVAFLNPPFSRQIESGDMIDTMFSTMITVIVTGTTLVVTIGQLVLSQENGPLGDQRERMSNAMDFREFTEELIGSPSPADPSEFLRQIIGVTAQRTTALRESVGENDDENLREEVEEFAESVTGNAETVREQLEGAQFGSFDVVFAALNFNYSWKIFQVERLANEYEASLTEEEHGLLADLKTALSLFGPAREHIKTLYFQWALINLSQMILYAAVPALAVAGIMVAVVDAGTFPGSTLGLDHIILVVGGAFAVTLVPFMLFVSYVLRIVTIAKRTLAIEPLILRESQR</sequence>
<dbReference type="EMBL" id="JBHUDO010000004">
    <property type="protein sequence ID" value="MFD1647682.1"/>
    <property type="molecule type" value="Genomic_DNA"/>
</dbReference>
<feature type="transmembrane region" description="Helical" evidence="1">
    <location>
        <begin position="293"/>
        <end position="316"/>
    </location>
</feature>
<gene>
    <name evidence="2" type="ORF">ACFSBL_18480</name>
</gene>
<evidence type="ECO:0000256" key="1">
    <source>
        <dbReference type="SAM" id="Phobius"/>
    </source>
</evidence>
<evidence type="ECO:0000313" key="3">
    <source>
        <dbReference type="Proteomes" id="UP001597034"/>
    </source>
</evidence>
<evidence type="ECO:0000313" key="2">
    <source>
        <dbReference type="EMBL" id="MFD1647682.1"/>
    </source>
</evidence>
<keyword evidence="1" id="KW-1133">Transmembrane helix</keyword>
<dbReference type="InterPro" id="IPR058278">
    <property type="entry name" value="DUF7972"/>
</dbReference>
<keyword evidence="1" id="KW-0812">Transmembrane</keyword>
<dbReference type="Proteomes" id="UP001597034">
    <property type="component" value="Unassembled WGS sequence"/>
</dbReference>
<feature type="transmembrane region" description="Helical" evidence="1">
    <location>
        <begin position="74"/>
        <end position="94"/>
    </location>
</feature>
<dbReference type="AlphaFoldDB" id="A0ABD6DQL4"/>
<keyword evidence="3" id="KW-1185">Reference proteome</keyword>
<reference evidence="2 3" key="1">
    <citation type="journal article" date="2019" name="Int. J. Syst. Evol. Microbiol.">
        <title>The Global Catalogue of Microorganisms (GCM) 10K type strain sequencing project: providing services to taxonomists for standard genome sequencing and annotation.</title>
        <authorList>
            <consortium name="The Broad Institute Genomics Platform"/>
            <consortium name="The Broad Institute Genome Sequencing Center for Infectious Disease"/>
            <person name="Wu L."/>
            <person name="Ma J."/>
        </authorList>
    </citation>
    <scope>NUCLEOTIDE SEQUENCE [LARGE SCALE GENOMIC DNA]</scope>
    <source>
        <strain evidence="2 3">CGMCC 1.10390</strain>
    </source>
</reference>
<feature type="transmembrane region" description="Helical" evidence="1">
    <location>
        <begin position="259"/>
        <end position="281"/>
    </location>
</feature>
<dbReference type="Pfam" id="PF25927">
    <property type="entry name" value="DUF7972"/>
    <property type="match status" value="1"/>
</dbReference>
<accession>A0ABD6DQL4</accession>
<comment type="caution">
    <text evidence="2">The sequence shown here is derived from an EMBL/GenBank/DDBJ whole genome shotgun (WGS) entry which is preliminary data.</text>
</comment>
<dbReference type="RefSeq" id="WP_368407790.1">
    <property type="nucleotide sequence ID" value="NZ_JANHJR010000004.1"/>
</dbReference>
<protein>
    <submittedName>
        <fullName evidence="2">Uncharacterized protein</fullName>
    </submittedName>
</protein>
<keyword evidence="1" id="KW-0472">Membrane</keyword>